<dbReference type="InterPro" id="IPR001245">
    <property type="entry name" value="Ser-Thr/Tyr_kinase_cat_dom"/>
</dbReference>
<evidence type="ECO:0000256" key="1">
    <source>
        <dbReference type="SAM" id="Phobius"/>
    </source>
</evidence>
<dbReference type="OrthoDB" id="4062651at2759"/>
<feature type="transmembrane region" description="Helical" evidence="1">
    <location>
        <begin position="385"/>
        <end position="405"/>
    </location>
</feature>
<dbReference type="PANTHER" id="PTHR44329:SF214">
    <property type="entry name" value="PROTEIN KINASE DOMAIN-CONTAINING PROTEIN"/>
    <property type="match status" value="1"/>
</dbReference>
<dbReference type="PROSITE" id="PS50011">
    <property type="entry name" value="PROTEIN_KINASE_DOM"/>
    <property type="match status" value="1"/>
</dbReference>
<dbReference type="Gene3D" id="1.10.510.10">
    <property type="entry name" value="Transferase(Phosphotransferase) domain 1"/>
    <property type="match status" value="1"/>
</dbReference>
<accession>A0A8K1C4M5</accession>
<keyword evidence="5" id="KW-1185">Reference proteome</keyword>
<dbReference type="GO" id="GO:0004674">
    <property type="term" value="F:protein serine/threonine kinase activity"/>
    <property type="evidence" value="ECO:0007669"/>
    <property type="project" value="TreeGrafter"/>
</dbReference>
<dbReference type="InterPro" id="IPR008271">
    <property type="entry name" value="Ser/Thr_kinase_AS"/>
</dbReference>
<name>A0A8K1C4M5_PYTOL</name>
<dbReference type="SUPFAM" id="SSF56112">
    <property type="entry name" value="Protein kinase-like (PK-like)"/>
    <property type="match status" value="1"/>
</dbReference>
<keyword evidence="1" id="KW-0812">Transmembrane</keyword>
<sequence>MRVRVALVAMAMAMATGVHAQDTGSILSTLAPGAANAAGGTIDISQVVIDVFQSNLPEDEPRLIVMRELPSAAELLAPKICGGLPGVIVNTKKFPSNNACFAQEMPTNSLSCSCLDGLTDGDVEWNFNIKIPEPITEALPGKIPNDTALGLSSMIIFGLPKTVKTVRFKGQGSVPVPMDIRKPPYPGVFSGIAMIQGSANTTVETIYVENLDLSTTTIKAGFLPQTVKSLTMKNCKLQKLPTEFLNDLDVLESLDVSSNQLDGVFQDITAEKCSSKTCTLKALNATDNRIQDFPSYVLSFTRLQSLSLRKNPFKNVSVSEDDYYLLKKLKTFEVDAAAQTCPAGNVSSVLSTSVCVLGVNAGAGDASPPASDTTTGSDSGNSNSYLMYGVIGGCLVIAILVFVLVKRNGCRRDDSSKEVYDGYFDNTLSYDDTNPSISATMLNDPIIITNRIRYKDIRVANCISKGGFGLVYSGVYNRRRVAIKKIRPDRAGDIKQIESFLKEICLMATLNHPRIVEFIGVSWDSLRNLCAVTEYMERGDLREVLHGFKLRNQRLTWEAHKTIIAMHIAEALTYLHSLSPKVIHRDLKSKNVLLNSDLHAKLSDFGISRERNFEETHMTAGIGTSFWIAPEVLLGKDYDERADIFSFGVVLSEIDTDDYPYWNGENQNANVGNKAQENLILQMVASGSMRPTFSDTCPSEILELANACLQVEPEDRPSAAQIVYSLQQMQQFSVPPSSEASSFSTIQ</sequence>
<dbReference type="Gene3D" id="3.30.200.20">
    <property type="entry name" value="Phosphorylase Kinase, domain 1"/>
    <property type="match status" value="1"/>
</dbReference>
<dbReference type="EMBL" id="SPLM01000145">
    <property type="protein sequence ID" value="TMW56343.1"/>
    <property type="molecule type" value="Genomic_DNA"/>
</dbReference>
<protein>
    <recommendedName>
        <fullName evidence="3">Protein kinase domain-containing protein</fullName>
    </recommendedName>
</protein>
<dbReference type="Gene3D" id="3.80.10.10">
    <property type="entry name" value="Ribonuclease Inhibitor"/>
    <property type="match status" value="1"/>
</dbReference>
<dbReference type="PRINTS" id="PR00109">
    <property type="entry name" value="TYRKINASE"/>
</dbReference>
<dbReference type="InterPro" id="IPR032675">
    <property type="entry name" value="LRR_dom_sf"/>
</dbReference>
<dbReference type="InterPro" id="IPR051681">
    <property type="entry name" value="Ser/Thr_Kinases-Pseudokinases"/>
</dbReference>
<proteinExistence type="predicted"/>
<dbReference type="Proteomes" id="UP000794436">
    <property type="component" value="Unassembled WGS sequence"/>
</dbReference>
<keyword evidence="1" id="KW-1133">Transmembrane helix</keyword>
<dbReference type="Pfam" id="PF00069">
    <property type="entry name" value="Pkinase"/>
    <property type="match status" value="1"/>
</dbReference>
<dbReference type="InterPro" id="IPR000719">
    <property type="entry name" value="Prot_kinase_dom"/>
</dbReference>
<dbReference type="PANTHER" id="PTHR44329">
    <property type="entry name" value="SERINE/THREONINE-PROTEIN KINASE TNNI3K-RELATED"/>
    <property type="match status" value="1"/>
</dbReference>
<evidence type="ECO:0000313" key="5">
    <source>
        <dbReference type="Proteomes" id="UP000794436"/>
    </source>
</evidence>
<dbReference type="PROSITE" id="PS00108">
    <property type="entry name" value="PROTEIN_KINASE_ST"/>
    <property type="match status" value="1"/>
</dbReference>
<dbReference type="AlphaFoldDB" id="A0A8K1C4M5"/>
<keyword evidence="1" id="KW-0472">Membrane</keyword>
<evidence type="ECO:0000259" key="3">
    <source>
        <dbReference type="PROSITE" id="PS50011"/>
    </source>
</evidence>
<dbReference type="CDD" id="cd13999">
    <property type="entry name" value="STKc_MAP3K-like"/>
    <property type="match status" value="1"/>
</dbReference>
<reference evidence="4" key="1">
    <citation type="submission" date="2019-03" db="EMBL/GenBank/DDBJ databases">
        <title>Long read genome sequence of the mycoparasitic Pythium oligandrum ATCC 38472 isolated from sugarbeet rhizosphere.</title>
        <authorList>
            <person name="Gaulin E."/>
        </authorList>
    </citation>
    <scope>NUCLEOTIDE SEQUENCE</scope>
    <source>
        <strain evidence="4">ATCC 38472_TT</strain>
    </source>
</reference>
<gene>
    <name evidence="4" type="ORF">Poli38472_006353</name>
</gene>
<dbReference type="SUPFAM" id="SSF52058">
    <property type="entry name" value="L domain-like"/>
    <property type="match status" value="1"/>
</dbReference>
<dbReference type="InterPro" id="IPR011009">
    <property type="entry name" value="Kinase-like_dom_sf"/>
</dbReference>
<comment type="caution">
    <text evidence="4">The sequence shown here is derived from an EMBL/GenBank/DDBJ whole genome shotgun (WGS) entry which is preliminary data.</text>
</comment>
<dbReference type="GO" id="GO:0005524">
    <property type="term" value="F:ATP binding"/>
    <property type="evidence" value="ECO:0007669"/>
    <property type="project" value="InterPro"/>
</dbReference>
<feature type="domain" description="Protein kinase" evidence="3">
    <location>
        <begin position="457"/>
        <end position="733"/>
    </location>
</feature>
<feature type="chain" id="PRO_5035435538" description="Protein kinase domain-containing protein" evidence="2">
    <location>
        <begin position="21"/>
        <end position="747"/>
    </location>
</feature>
<evidence type="ECO:0000256" key="2">
    <source>
        <dbReference type="SAM" id="SignalP"/>
    </source>
</evidence>
<dbReference type="SMART" id="SM00220">
    <property type="entry name" value="S_TKc"/>
    <property type="match status" value="1"/>
</dbReference>
<keyword evidence="2" id="KW-0732">Signal</keyword>
<feature type="signal peptide" evidence="2">
    <location>
        <begin position="1"/>
        <end position="20"/>
    </location>
</feature>
<evidence type="ECO:0000313" key="4">
    <source>
        <dbReference type="EMBL" id="TMW56343.1"/>
    </source>
</evidence>
<organism evidence="4 5">
    <name type="scientific">Pythium oligandrum</name>
    <name type="common">Mycoparasitic fungus</name>
    <dbReference type="NCBI Taxonomy" id="41045"/>
    <lineage>
        <taxon>Eukaryota</taxon>
        <taxon>Sar</taxon>
        <taxon>Stramenopiles</taxon>
        <taxon>Oomycota</taxon>
        <taxon>Peronosporomycetes</taxon>
        <taxon>Pythiales</taxon>
        <taxon>Pythiaceae</taxon>
        <taxon>Pythium</taxon>
    </lineage>
</organism>